<dbReference type="PANTHER" id="PTHR38445">
    <property type="entry name" value="HTH-TYPE TRANSCRIPTIONAL REPRESSOR YTRA"/>
    <property type="match status" value="1"/>
</dbReference>
<dbReference type="InterPro" id="IPR036388">
    <property type="entry name" value="WH-like_DNA-bd_sf"/>
</dbReference>
<dbReference type="PANTHER" id="PTHR38445:SF12">
    <property type="entry name" value="GNTR-FAMILY TRANSCRIPTIONAL REGULATOR"/>
    <property type="match status" value="1"/>
</dbReference>
<dbReference type="InterPro" id="IPR036390">
    <property type="entry name" value="WH_DNA-bd_sf"/>
</dbReference>
<keyword evidence="2" id="KW-0238">DNA-binding</keyword>
<comment type="caution">
    <text evidence="5">The sequence shown here is derived from an EMBL/GenBank/DDBJ whole genome shotgun (WGS) entry which is preliminary data.</text>
</comment>
<dbReference type="CDD" id="cd07377">
    <property type="entry name" value="WHTH_GntR"/>
    <property type="match status" value="1"/>
</dbReference>
<dbReference type="Gene3D" id="1.10.10.10">
    <property type="entry name" value="Winged helix-like DNA-binding domain superfamily/Winged helix DNA-binding domain"/>
    <property type="match status" value="1"/>
</dbReference>
<accession>A0ABW2D5V2</accession>
<evidence type="ECO:0000256" key="2">
    <source>
        <dbReference type="ARBA" id="ARBA00023125"/>
    </source>
</evidence>
<evidence type="ECO:0000256" key="3">
    <source>
        <dbReference type="ARBA" id="ARBA00023163"/>
    </source>
</evidence>
<dbReference type="SUPFAM" id="SSF46785">
    <property type="entry name" value="Winged helix' DNA-binding domain"/>
    <property type="match status" value="1"/>
</dbReference>
<dbReference type="Proteomes" id="UP001596470">
    <property type="component" value="Unassembled WGS sequence"/>
</dbReference>
<keyword evidence="3" id="KW-0804">Transcription</keyword>
<evidence type="ECO:0000256" key="1">
    <source>
        <dbReference type="ARBA" id="ARBA00023015"/>
    </source>
</evidence>
<dbReference type="RefSeq" id="WP_382349754.1">
    <property type="nucleotide sequence ID" value="NZ_JBHMBP010000002.1"/>
</dbReference>
<dbReference type="EMBL" id="JBHSYS010000002">
    <property type="protein sequence ID" value="MFC6957712.1"/>
    <property type="molecule type" value="Genomic_DNA"/>
</dbReference>
<evidence type="ECO:0000313" key="6">
    <source>
        <dbReference type="Proteomes" id="UP001596470"/>
    </source>
</evidence>
<keyword evidence="1" id="KW-0805">Transcription regulation</keyword>
<sequence>MRLTLDVDSEVPIYQQIRDQIVTAIAAGELAAEAPLPSTRQLGADLMINFHTVNKAYDLLRREGFIRVNRKSGAVVRRDPDSGPPDPGVADAWQERLRTLLAEAVAHGIPAAEVLDRTGGVLDAFTAERSTT</sequence>
<dbReference type="SMART" id="SM00345">
    <property type="entry name" value="HTH_GNTR"/>
    <property type="match status" value="1"/>
</dbReference>
<feature type="domain" description="HTH gntR-type" evidence="4">
    <location>
        <begin position="11"/>
        <end position="79"/>
    </location>
</feature>
<proteinExistence type="predicted"/>
<organism evidence="5 6">
    <name type="scientific">Glycomyces mayteni</name>
    <dbReference type="NCBI Taxonomy" id="543887"/>
    <lineage>
        <taxon>Bacteria</taxon>
        <taxon>Bacillati</taxon>
        <taxon>Actinomycetota</taxon>
        <taxon>Actinomycetes</taxon>
        <taxon>Glycomycetales</taxon>
        <taxon>Glycomycetaceae</taxon>
        <taxon>Glycomyces</taxon>
    </lineage>
</organism>
<keyword evidence="6" id="KW-1185">Reference proteome</keyword>
<dbReference type="PROSITE" id="PS50949">
    <property type="entry name" value="HTH_GNTR"/>
    <property type="match status" value="1"/>
</dbReference>
<evidence type="ECO:0000313" key="5">
    <source>
        <dbReference type="EMBL" id="MFC6957712.1"/>
    </source>
</evidence>
<name>A0ABW2D5V2_9ACTN</name>
<protein>
    <submittedName>
        <fullName evidence="5">GntR family transcriptional regulator</fullName>
    </submittedName>
</protein>
<dbReference type="Pfam" id="PF00392">
    <property type="entry name" value="GntR"/>
    <property type="match status" value="1"/>
</dbReference>
<reference evidence="6" key="1">
    <citation type="journal article" date="2019" name="Int. J. Syst. Evol. Microbiol.">
        <title>The Global Catalogue of Microorganisms (GCM) 10K type strain sequencing project: providing services to taxonomists for standard genome sequencing and annotation.</title>
        <authorList>
            <consortium name="The Broad Institute Genomics Platform"/>
            <consortium name="The Broad Institute Genome Sequencing Center for Infectious Disease"/>
            <person name="Wu L."/>
            <person name="Ma J."/>
        </authorList>
    </citation>
    <scope>NUCLEOTIDE SEQUENCE [LARGE SCALE GENOMIC DNA]</scope>
    <source>
        <strain evidence="6">KACC 12634</strain>
    </source>
</reference>
<dbReference type="InterPro" id="IPR000524">
    <property type="entry name" value="Tscrpt_reg_HTH_GntR"/>
</dbReference>
<evidence type="ECO:0000259" key="4">
    <source>
        <dbReference type="PROSITE" id="PS50949"/>
    </source>
</evidence>
<gene>
    <name evidence="5" type="ORF">ACFQS3_10950</name>
</gene>